<dbReference type="PROSITE" id="PS51671">
    <property type="entry name" value="ACT"/>
    <property type="match status" value="1"/>
</dbReference>
<dbReference type="OrthoDB" id="9802281at2"/>
<dbReference type="GO" id="GO:0005737">
    <property type="term" value="C:cytoplasm"/>
    <property type="evidence" value="ECO:0007669"/>
    <property type="project" value="TreeGrafter"/>
</dbReference>
<protein>
    <recommendedName>
        <fullName evidence="2">prephenate dehydratase</fullName>
        <ecNumber evidence="2">4.2.1.51</ecNumber>
    </recommendedName>
</protein>
<evidence type="ECO:0000256" key="4">
    <source>
        <dbReference type="ARBA" id="ARBA00023141"/>
    </source>
</evidence>
<reference evidence="10 11" key="1">
    <citation type="submission" date="2013-12" db="EMBL/GenBank/DDBJ databases">
        <authorList>
            <consortium name="DOE Joint Genome Institute"/>
            <person name="Eisen J."/>
            <person name="Huntemann M."/>
            <person name="Han J."/>
            <person name="Chen A."/>
            <person name="Kyrpides N."/>
            <person name="Mavromatis K."/>
            <person name="Markowitz V."/>
            <person name="Palaniappan K."/>
            <person name="Ivanova N."/>
            <person name="Schaumberg A."/>
            <person name="Pati A."/>
            <person name="Liolios K."/>
            <person name="Nordberg H.P."/>
            <person name="Cantor M.N."/>
            <person name="Hua S.X."/>
            <person name="Woyke T."/>
        </authorList>
    </citation>
    <scope>NUCLEOTIDE SEQUENCE [LARGE SCALE GENOMIC DNA]</scope>
    <source>
        <strain evidence="11">DSM 19437</strain>
    </source>
</reference>
<dbReference type="UniPathway" id="UPA00121">
    <property type="reaction ID" value="UER00345"/>
</dbReference>
<dbReference type="HOGENOM" id="CLU_035008_1_0_10"/>
<comment type="pathway">
    <text evidence="1">Amino-acid biosynthesis; L-phenylalanine biosynthesis; phenylpyruvate from prephenate: step 1/1.</text>
</comment>
<keyword evidence="4" id="KW-0057">Aromatic amino acid biosynthesis</keyword>
<evidence type="ECO:0000256" key="1">
    <source>
        <dbReference type="ARBA" id="ARBA00004741"/>
    </source>
</evidence>
<feature type="domain" description="ACT" evidence="9">
    <location>
        <begin position="191"/>
        <end position="267"/>
    </location>
</feature>
<keyword evidence="6" id="KW-0456">Lyase</keyword>
<dbReference type="eggNOG" id="COG0077">
    <property type="taxonomic scope" value="Bacteria"/>
</dbReference>
<keyword evidence="11" id="KW-1185">Reference proteome</keyword>
<dbReference type="InterPro" id="IPR001086">
    <property type="entry name" value="Preph_deHydtase"/>
</dbReference>
<accession>W0EYM2</accession>
<sequence length="272" mass="30922">MAIQGFEGSFHQMAARFFYGKETEVRCCSTFREVIDAAKDKKRTDGCIMAIENSIAGSILPNYNLIQKSNLHIVGEIYLQVDQNLLVNHNVELEDIKEVHSHTMALQQCYDYLDQHKWKLVESEDTALSAKHIAQYKSKHTAAIASTLAAELFDLKVIAPRIQTQKKNYTRFIVLKRPEDVGVAQGGNKASINFQTVHKEGSLARVLGVIAIHKVNLTKLQSFPIPGSEFKYQFHADMEFDSLLSFERVIEKMKPLTEQIKIYGVYNKGVWK</sequence>
<gene>
    <name evidence="10" type="ORF">NIASO_01110</name>
</gene>
<evidence type="ECO:0000256" key="3">
    <source>
        <dbReference type="ARBA" id="ARBA00022605"/>
    </source>
</evidence>
<keyword evidence="5" id="KW-0584">Phenylalanine biosynthesis</keyword>
<dbReference type="CDD" id="cd13631">
    <property type="entry name" value="PBP2_Ct-PDT_like"/>
    <property type="match status" value="1"/>
</dbReference>
<organism evidence="10 11">
    <name type="scientific">Niabella soli DSM 19437</name>
    <dbReference type="NCBI Taxonomy" id="929713"/>
    <lineage>
        <taxon>Bacteria</taxon>
        <taxon>Pseudomonadati</taxon>
        <taxon>Bacteroidota</taxon>
        <taxon>Chitinophagia</taxon>
        <taxon>Chitinophagales</taxon>
        <taxon>Chitinophagaceae</taxon>
        <taxon>Niabella</taxon>
    </lineage>
</organism>
<dbReference type="PANTHER" id="PTHR21022:SF19">
    <property type="entry name" value="PREPHENATE DEHYDRATASE-RELATED"/>
    <property type="match status" value="1"/>
</dbReference>
<evidence type="ECO:0000259" key="9">
    <source>
        <dbReference type="PROSITE" id="PS51671"/>
    </source>
</evidence>
<dbReference type="PROSITE" id="PS51171">
    <property type="entry name" value="PREPHENATE_DEHYDR_3"/>
    <property type="match status" value="1"/>
</dbReference>
<dbReference type="SUPFAM" id="SSF53850">
    <property type="entry name" value="Periplasmic binding protein-like II"/>
    <property type="match status" value="1"/>
</dbReference>
<evidence type="ECO:0000256" key="2">
    <source>
        <dbReference type="ARBA" id="ARBA00013147"/>
    </source>
</evidence>
<dbReference type="GO" id="GO:0009094">
    <property type="term" value="P:L-phenylalanine biosynthetic process"/>
    <property type="evidence" value="ECO:0007669"/>
    <property type="project" value="UniProtKB-UniPathway"/>
</dbReference>
<dbReference type="STRING" id="929713.NIASO_01110"/>
<dbReference type="Pfam" id="PF00800">
    <property type="entry name" value="PDT"/>
    <property type="match status" value="1"/>
</dbReference>
<dbReference type="InterPro" id="IPR002912">
    <property type="entry name" value="ACT_dom"/>
</dbReference>
<dbReference type="Gene3D" id="3.40.190.10">
    <property type="entry name" value="Periplasmic binding protein-like II"/>
    <property type="match status" value="2"/>
</dbReference>
<evidence type="ECO:0000259" key="8">
    <source>
        <dbReference type="PROSITE" id="PS51171"/>
    </source>
</evidence>
<dbReference type="GO" id="GO:0004664">
    <property type="term" value="F:prephenate dehydratase activity"/>
    <property type="evidence" value="ECO:0007669"/>
    <property type="project" value="UniProtKB-EC"/>
</dbReference>
<feature type="domain" description="Prephenate dehydratase" evidence="8">
    <location>
        <begin position="1"/>
        <end position="177"/>
    </location>
</feature>
<dbReference type="KEGG" id="nso:NIASO_01110"/>
<dbReference type="SUPFAM" id="SSF55021">
    <property type="entry name" value="ACT-like"/>
    <property type="match status" value="1"/>
</dbReference>
<dbReference type="EC" id="4.2.1.51" evidence="2"/>
<name>W0EYM2_9BACT</name>
<evidence type="ECO:0000313" key="11">
    <source>
        <dbReference type="Proteomes" id="UP000003586"/>
    </source>
</evidence>
<proteinExistence type="predicted"/>
<dbReference type="InterPro" id="IPR045865">
    <property type="entry name" value="ACT-like_dom_sf"/>
</dbReference>
<dbReference type="Gene3D" id="3.30.70.260">
    <property type="match status" value="1"/>
</dbReference>
<dbReference type="EMBL" id="CP007035">
    <property type="protein sequence ID" value="AHF14166.1"/>
    <property type="molecule type" value="Genomic_DNA"/>
</dbReference>
<dbReference type="CDD" id="cd04905">
    <property type="entry name" value="ACT_CM-PDT"/>
    <property type="match status" value="1"/>
</dbReference>
<dbReference type="AlphaFoldDB" id="W0EYM2"/>
<comment type="catalytic activity">
    <reaction evidence="7">
        <text>prephenate + H(+) = 3-phenylpyruvate + CO2 + H2O</text>
        <dbReference type="Rhea" id="RHEA:21648"/>
        <dbReference type="ChEBI" id="CHEBI:15377"/>
        <dbReference type="ChEBI" id="CHEBI:15378"/>
        <dbReference type="ChEBI" id="CHEBI:16526"/>
        <dbReference type="ChEBI" id="CHEBI:18005"/>
        <dbReference type="ChEBI" id="CHEBI:29934"/>
        <dbReference type="EC" id="4.2.1.51"/>
    </reaction>
</comment>
<evidence type="ECO:0000256" key="7">
    <source>
        <dbReference type="ARBA" id="ARBA00047848"/>
    </source>
</evidence>
<dbReference type="Proteomes" id="UP000003586">
    <property type="component" value="Chromosome"/>
</dbReference>
<keyword evidence="3" id="KW-0028">Amino-acid biosynthesis</keyword>
<evidence type="ECO:0000256" key="6">
    <source>
        <dbReference type="ARBA" id="ARBA00023239"/>
    </source>
</evidence>
<dbReference type="PANTHER" id="PTHR21022">
    <property type="entry name" value="PREPHENATE DEHYDRATASE P PROTEIN"/>
    <property type="match status" value="1"/>
</dbReference>
<evidence type="ECO:0000256" key="5">
    <source>
        <dbReference type="ARBA" id="ARBA00023222"/>
    </source>
</evidence>
<evidence type="ECO:0000313" key="10">
    <source>
        <dbReference type="EMBL" id="AHF14166.1"/>
    </source>
</evidence>